<accession>A0A5J5JSU0</accession>
<feature type="transmembrane region" description="Helical" evidence="2">
    <location>
        <begin position="45"/>
        <end position="68"/>
    </location>
</feature>
<keyword evidence="2" id="KW-1133">Transmembrane helix</keyword>
<dbReference type="Proteomes" id="UP000327011">
    <property type="component" value="Unassembled WGS sequence"/>
</dbReference>
<dbReference type="GO" id="GO:0004527">
    <property type="term" value="F:exonuclease activity"/>
    <property type="evidence" value="ECO:0007669"/>
    <property type="project" value="UniProtKB-KW"/>
</dbReference>
<proteinExistence type="predicted"/>
<keyword evidence="4" id="KW-0540">Nuclease</keyword>
<dbReference type="InterPro" id="IPR005135">
    <property type="entry name" value="Endo/exonuclease/phosphatase"/>
</dbReference>
<keyword evidence="4" id="KW-0269">Exonuclease</keyword>
<feature type="region of interest" description="Disordered" evidence="1">
    <location>
        <begin position="192"/>
        <end position="223"/>
    </location>
</feature>
<dbReference type="EMBL" id="VYTZ01000017">
    <property type="protein sequence ID" value="KAA9374286.1"/>
    <property type="molecule type" value="Genomic_DNA"/>
</dbReference>
<dbReference type="GO" id="GO:0004519">
    <property type="term" value="F:endonuclease activity"/>
    <property type="evidence" value="ECO:0007669"/>
    <property type="project" value="UniProtKB-KW"/>
</dbReference>
<gene>
    <name evidence="4" type="ORF">F5972_32495</name>
</gene>
<evidence type="ECO:0000256" key="2">
    <source>
        <dbReference type="SAM" id="Phobius"/>
    </source>
</evidence>
<evidence type="ECO:0000256" key="1">
    <source>
        <dbReference type="SAM" id="MobiDB-lite"/>
    </source>
</evidence>
<reference evidence="4 5" key="1">
    <citation type="submission" date="2019-09" db="EMBL/GenBank/DDBJ databases">
        <title>Screening of Novel Bioactive Compounds from Soil-Associated.</title>
        <authorList>
            <person name="Gong X."/>
        </authorList>
    </citation>
    <scope>NUCLEOTIDE SEQUENCE [LARGE SCALE GENOMIC DNA]</scope>
    <source>
        <strain evidence="4 5">Gxj-6</strain>
    </source>
</reference>
<keyword evidence="2" id="KW-0812">Transmembrane</keyword>
<name>A0A5J5JSU0_9ACTN</name>
<keyword evidence="4" id="KW-0255">Endonuclease</keyword>
<keyword evidence="5" id="KW-1185">Reference proteome</keyword>
<comment type="caution">
    <text evidence="4">The sequence shown here is derived from an EMBL/GenBank/DDBJ whole genome shotgun (WGS) entry which is preliminary data.</text>
</comment>
<feature type="compositionally biased region" description="Low complexity" evidence="1">
    <location>
        <begin position="116"/>
        <end position="125"/>
    </location>
</feature>
<dbReference type="AlphaFoldDB" id="A0A5J5JSU0"/>
<protein>
    <submittedName>
        <fullName evidence="4">Endonuclease/exonuclease/phosphatase family protein</fullName>
    </submittedName>
</protein>
<sequence length="366" mass="38610">MTKRTAGGGAGCRNLLRGLLAWLVVAPFALWALLRLVPGDVHFRWVQLVAFTPYAALASVAAPVVALLTRRRAALVAGVAVTGVLVACVLPRALPDPNSALSHRDSALPGPGRAGAGTAAAAGTRNAQDTREPALRVLSANLLRGSVPPAALVDLVRTLRPDVLTLQELSPEALEGLRGAGLTRLLPYGDERAREGSGGSGLFTRFPLRPETITGPGDSRQAQGRVEVPGAEPVGVVSVHPCAPRYASRFTCWADVLAALPPPAGQVRILSGDFNATLDHERVRRLLDAGYRDAADATGDGLAGTWPYRQWDFRGLPVPPVTIDHVLVDPRVTVRAFGVHRLPVTDHRAIFAELVLPPARTSATPG</sequence>
<evidence type="ECO:0000259" key="3">
    <source>
        <dbReference type="Pfam" id="PF03372"/>
    </source>
</evidence>
<evidence type="ECO:0000313" key="5">
    <source>
        <dbReference type="Proteomes" id="UP000327011"/>
    </source>
</evidence>
<feature type="domain" description="Endonuclease/exonuclease/phosphatase" evidence="3">
    <location>
        <begin position="138"/>
        <end position="347"/>
    </location>
</feature>
<evidence type="ECO:0000313" key="4">
    <source>
        <dbReference type="EMBL" id="KAA9374286.1"/>
    </source>
</evidence>
<feature type="region of interest" description="Disordered" evidence="1">
    <location>
        <begin position="100"/>
        <end position="130"/>
    </location>
</feature>
<dbReference type="Pfam" id="PF03372">
    <property type="entry name" value="Exo_endo_phos"/>
    <property type="match status" value="1"/>
</dbReference>
<feature type="transmembrane region" description="Helical" evidence="2">
    <location>
        <begin position="15"/>
        <end position="33"/>
    </location>
</feature>
<dbReference type="Gene3D" id="3.60.10.10">
    <property type="entry name" value="Endonuclease/exonuclease/phosphatase"/>
    <property type="match status" value="1"/>
</dbReference>
<dbReference type="SUPFAM" id="SSF56219">
    <property type="entry name" value="DNase I-like"/>
    <property type="match status" value="1"/>
</dbReference>
<dbReference type="InterPro" id="IPR036691">
    <property type="entry name" value="Endo/exonu/phosph_ase_sf"/>
</dbReference>
<keyword evidence="4" id="KW-0378">Hydrolase</keyword>
<keyword evidence="2" id="KW-0472">Membrane</keyword>
<feature type="transmembrane region" description="Helical" evidence="2">
    <location>
        <begin position="75"/>
        <end position="94"/>
    </location>
</feature>
<organism evidence="4 5">
    <name type="scientific">Microbispora cellulosiformans</name>
    <dbReference type="NCBI Taxonomy" id="2614688"/>
    <lineage>
        <taxon>Bacteria</taxon>
        <taxon>Bacillati</taxon>
        <taxon>Actinomycetota</taxon>
        <taxon>Actinomycetes</taxon>
        <taxon>Streptosporangiales</taxon>
        <taxon>Streptosporangiaceae</taxon>
        <taxon>Microbispora</taxon>
    </lineage>
</organism>
<dbReference type="RefSeq" id="WP_150939205.1">
    <property type="nucleotide sequence ID" value="NZ_VYTZ01000017.1"/>
</dbReference>